<accession>K6G9A4</accession>
<keyword evidence="2" id="KW-0238">DNA-binding</keyword>
<organism evidence="5 6">
    <name type="scientific">Solidesulfovibrio magneticus str. Maddingley MBC34</name>
    <dbReference type="NCBI Taxonomy" id="1206767"/>
    <lineage>
        <taxon>Bacteria</taxon>
        <taxon>Pseudomonadati</taxon>
        <taxon>Thermodesulfobacteriota</taxon>
        <taxon>Desulfovibrionia</taxon>
        <taxon>Desulfovibrionales</taxon>
        <taxon>Desulfovibrionaceae</taxon>
        <taxon>Solidesulfovibrio</taxon>
    </lineage>
</organism>
<reference evidence="5 6" key="1">
    <citation type="submission" date="2012-07" db="EMBL/GenBank/DDBJ databases">
        <title>Draft genome sequence of Desulfovibrio magneticus str. Maddingley MBC34 obtained from a metagenomic sequence of a methanogenic enrichment isolated from coal-seam formation water in Victoria, Australia.</title>
        <authorList>
            <person name="Greenfield P."/>
            <person name="Hendry P."/>
            <person name="Li D."/>
            <person name="Rosewarne C.P."/>
            <person name="Tran-Dinh N."/>
            <person name="Elbourne L.D.H."/>
            <person name="Paulsen I.T."/>
            <person name="Midgley D.J."/>
        </authorList>
    </citation>
    <scope>NUCLEOTIDE SEQUENCE [LARGE SCALE GENOMIC DNA]</scope>
    <source>
        <strain evidence="6">Maddingley MBC34</strain>
    </source>
</reference>
<dbReference type="SUPFAM" id="SSF47413">
    <property type="entry name" value="lambda repressor-like DNA-binding domains"/>
    <property type="match status" value="1"/>
</dbReference>
<gene>
    <name evidence="5" type="ORF">B193_3638</name>
</gene>
<dbReference type="Gene3D" id="1.10.260.40">
    <property type="entry name" value="lambda repressor-like DNA-binding domains"/>
    <property type="match status" value="1"/>
</dbReference>
<evidence type="ECO:0000313" key="6">
    <source>
        <dbReference type="Proteomes" id="UP000006272"/>
    </source>
</evidence>
<evidence type="ECO:0000259" key="4">
    <source>
        <dbReference type="PROSITE" id="PS50943"/>
    </source>
</evidence>
<dbReference type="Proteomes" id="UP000006272">
    <property type="component" value="Unassembled WGS sequence"/>
</dbReference>
<sequence>MPPGLGHNPAMMRDACPAAASPESAFRTEEDHFFWKALVELAAAQEASQGELAAFAGASQGYVSKILAGKQAPKPALRRRLAAFFGLSYEDMLAFGRQRLDAAAYPAEEGVSRRCQVREPAYDGTEATGRGGETLRAMLRDLHAREDRQSAYTEVPLREATASMGGGSTETGDRTLTYLSFRTDWIRSKGNPEYMTVIRAFGDSMEPTIADGSVVLIDEGRRQFVKNKVYYLRYNGQMYIKRLVDAGGRLGIASDADANVLLVSDADDFEIIGRCVWTARELD</sequence>
<dbReference type="InterPro" id="IPR039418">
    <property type="entry name" value="LexA-like"/>
</dbReference>
<feature type="domain" description="HTH cro/C1-type" evidence="4">
    <location>
        <begin position="48"/>
        <end position="92"/>
    </location>
</feature>
<keyword evidence="3" id="KW-0804">Transcription</keyword>
<dbReference type="AlphaFoldDB" id="K6G9A4"/>
<evidence type="ECO:0000256" key="1">
    <source>
        <dbReference type="ARBA" id="ARBA00023015"/>
    </source>
</evidence>
<dbReference type="CDD" id="cd00093">
    <property type="entry name" value="HTH_XRE"/>
    <property type="match status" value="1"/>
</dbReference>
<protein>
    <submittedName>
        <fullName evidence="5">Putative transcriptional regulator</fullName>
    </submittedName>
</protein>
<dbReference type="Pfam" id="PF00717">
    <property type="entry name" value="Peptidase_S24"/>
    <property type="match status" value="1"/>
</dbReference>
<dbReference type="PANTHER" id="PTHR40661:SF3">
    <property type="entry name" value="FELS-1 PROPHAGE TRANSCRIPTIONAL REGULATOR"/>
    <property type="match status" value="1"/>
</dbReference>
<comment type="caution">
    <text evidence="5">The sequence shown here is derived from an EMBL/GenBank/DDBJ whole genome shotgun (WGS) entry which is preliminary data.</text>
</comment>
<dbReference type="GO" id="GO:0003677">
    <property type="term" value="F:DNA binding"/>
    <property type="evidence" value="ECO:0007669"/>
    <property type="project" value="UniProtKB-KW"/>
</dbReference>
<dbReference type="EMBL" id="ALAO01000373">
    <property type="protein sequence ID" value="EKO37684.1"/>
    <property type="molecule type" value="Genomic_DNA"/>
</dbReference>
<evidence type="ECO:0000256" key="3">
    <source>
        <dbReference type="ARBA" id="ARBA00023163"/>
    </source>
</evidence>
<dbReference type="InterPro" id="IPR036286">
    <property type="entry name" value="LexA/Signal_pep-like_sf"/>
</dbReference>
<dbReference type="PATRIC" id="fig|1206767.3.peg.3545"/>
<evidence type="ECO:0000256" key="2">
    <source>
        <dbReference type="ARBA" id="ARBA00023125"/>
    </source>
</evidence>
<dbReference type="CDD" id="cd06529">
    <property type="entry name" value="S24_LexA-like"/>
    <property type="match status" value="1"/>
</dbReference>
<dbReference type="SMART" id="SM00530">
    <property type="entry name" value="HTH_XRE"/>
    <property type="match status" value="1"/>
</dbReference>
<dbReference type="Gene3D" id="2.10.109.10">
    <property type="entry name" value="Umud Fragment, subunit A"/>
    <property type="match status" value="1"/>
</dbReference>
<name>K6G9A4_9BACT</name>
<dbReference type="InterPro" id="IPR010982">
    <property type="entry name" value="Lambda_DNA-bd_dom_sf"/>
</dbReference>
<dbReference type="SUPFAM" id="SSF51306">
    <property type="entry name" value="LexA/Signal peptidase"/>
    <property type="match status" value="1"/>
</dbReference>
<keyword evidence="1" id="KW-0805">Transcription regulation</keyword>
<dbReference type="InterPro" id="IPR015927">
    <property type="entry name" value="Peptidase_S24_S26A/B/C"/>
</dbReference>
<dbReference type="InterPro" id="IPR001387">
    <property type="entry name" value="Cro/C1-type_HTH"/>
</dbReference>
<proteinExistence type="predicted"/>
<dbReference type="PROSITE" id="PS50943">
    <property type="entry name" value="HTH_CROC1"/>
    <property type="match status" value="1"/>
</dbReference>
<dbReference type="PANTHER" id="PTHR40661">
    <property type="match status" value="1"/>
</dbReference>
<evidence type="ECO:0000313" key="5">
    <source>
        <dbReference type="EMBL" id="EKO37684.1"/>
    </source>
</evidence>